<proteinExistence type="inferred from homology"/>
<evidence type="ECO:0000256" key="4">
    <source>
        <dbReference type="ARBA" id="ARBA00022723"/>
    </source>
</evidence>
<evidence type="ECO:0000256" key="5">
    <source>
        <dbReference type="ARBA" id="ARBA00022842"/>
    </source>
</evidence>
<comment type="similarity">
    <text evidence="2">Belongs to the phosphohexose mutase family.</text>
</comment>
<keyword evidence="3" id="KW-0597">Phosphoprotein</keyword>
<dbReference type="Pfam" id="PF02879">
    <property type="entry name" value="PGM_PMM_II"/>
    <property type="match status" value="1"/>
</dbReference>
<evidence type="ECO:0000313" key="10">
    <source>
        <dbReference type="Proteomes" id="UP000826195"/>
    </source>
</evidence>
<comment type="caution">
    <text evidence="9">The sequence shown here is derived from an EMBL/GenBank/DDBJ whole genome shotgun (WGS) entry which is preliminary data.</text>
</comment>
<dbReference type="Gene3D" id="3.40.120.10">
    <property type="entry name" value="Alpha-D-Glucose-1,6-Bisphosphate, subunit A, domain 3"/>
    <property type="match status" value="2"/>
</dbReference>
<dbReference type="PANTHER" id="PTHR22573">
    <property type="entry name" value="PHOSPHOHEXOMUTASE FAMILY MEMBER"/>
    <property type="match status" value="1"/>
</dbReference>
<dbReference type="InterPro" id="IPR016055">
    <property type="entry name" value="A-D-PHexomutase_a/b/a-I/II/III"/>
</dbReference>
<comment type="cofactor">
    <cofactor evidence="1">
        <name>Mg(2+)</name>
        <dbReference type="ChEBI" id="CHEBI:18420"/>
    </cofactor>
</comment>
<feature type="domain" description="Alpha-D-phosphohexomutase alpha/beta/alpha" evidence="7">
    <location>
        <begin position="19"/>
        <end position="75"/>
    </location>
</feature>
<gene>
    <name evidence="9" type="ORF">KQX54_010988</name>
</gene>
<dbReference type="PANTHER" id="PTHR22573:SF2">
    <property type="entry name" value="PHOSPHOGLUCOMUTASE"/>
    <property type="match status" value="1"/>
</dbReference>
<dbReference type="InterPro" id="IPR005841">
    <property type="entry name" value="Alpha-D-phosphohexomutase_SF"/>
</dbReference>
<evidence type="ECO:0000313" key="9">
    <source>
        <dbReference type="EMBL" id="KAH0534962.1"/>
    </source>
</evidence>
<evidence type="ECO:0000256" key="6">
    <source>
        <dbReference type="ARBA" id="ARBA00023235"/>
    </source>
</evidence>
<dbReference type="InterPro" id="IPR005846">
    <property type="entry name" value="A-D-PHexomutase_a/b/a-III"/>
</dbReference>
<evidence type="ECO:0000256" key="2">
    <source>
        <dbReference type="ARBA" id="ARBA00010231"/>
    </source>
</evidence>
<sequence>MEKFYFTGPYANRIFGVELGVNKDCIVHSTPLEDFGGLHPDPNLTYAAAMVNTVKNGTYDMGAAFDGDGDRNMIIGRNAIFVTPSDSLAVLASHLKIIPYFQKTGIKGYARSMPTSSAIDQVAKQTGIPCFEVPTGWKYFVN</sequence>
<evidence type="ECO:0008006" key="11">
    <source>
        <dbReference type="Google" id="ProtNLM"/>
    </source>
</evidence>
<dbReference type="InterPro" id="IPR005845">
    <property type="entry name" value="A-D-PHexomutase_a/b/a-II"/>
</dbReference>
<evidence type="ECO:0000256" key="1">
    <source>
        <dbReference type="ARBA" id="ARBA00001946"/>
    </source>
</evidence>
<dbReference type="AlphaFoldDB" id="A0AAV7HWQ3"/>
<keyword evidence="5" id="KW-0460">Magnesium</keyword>
<reference evidence="9 10" key="1">
    <citation type="journal article" date="2021" name="J. Hered.">
        <title>A chromosome-level genome assembly of the parasitoid wasp, Cotesia glomerata (Hymenoptera: Braconidae).</title>
        <authorList>
            <person name="Pinto B.J."/>
            <person name="Weis J.J."/>
            <person name="Gamble T."/>
            <person name="Ode P.J."/>
            <person name="Paul R."/>
            <person name="Zaspel J.M."/>
        </authorList>
    </citation>
    <scope>NUCLEOTIDE SEQUENCE [LARGE SCALE GENOMIC DNA]</scope>
    <source>
        <strain evidence="9">CgM1</strain>
    </source>
</reference>
<keyword evidence="10" id="KW-1185">Reference proteome</keyword>
<dbReference type="Pfam" id="PF02880">
    <property type="entry name" value="PGM_PMM_III"/>
    <property type="match status" value="1"/>
</dbReference>
<feature type="domain" description="Alpha-D-phosphohexomutase alpha/beta/alpha" evidence="8">
    <location>
        <begin position="87"/>
        <end position="142"/>
    </location>
</feature>
<keyword evidence="6" id="KW-0413">Isomerase</keyword>
<dbReference type="GO" id="GO:0046872">
    <property type="term" value="F:metal ion binding"/>
    <property type="evidence" value="ECO:0007669"/>
    <property type="project" value="UniProtKB-KW"/>
</dbReference>
<evidence type="ECO:0000259" key="8">
    <source>
        <dbReference type="Pfam" id="PF02880"/>
    </source>
</evidence>
<dbReference type="PRINTS" id="PR00509">
    <property type="entry name" value="PGMPMM"/>
</dbReference>
<dbReference type="EMBL" id="JAHXZJ010002982">
    <property type="protein sequence ID" value="KAH0534962.1"/>
    <property type="molecule type" value="Genomic_DNA"/>
</dbReference>
<organism evidence="9 10">
    <name type="scientific">Cotesia glomerata</name>
    <name type="common">Lepidopteran parasitic wasp</name>
    <name type="synonym">Apanteles glomeratus</name>
    <dbReference type="NCBI Taxonomy" id="32391"/>
    <lineage>
        <taxon>Eukaryota</taxon>
        <taxon>Metazoa</taxon>
        <taxon>Ecdysozoa</taxon>
        <taxon>Arthropoda</taxon>
        <taxon>Hexapoda</taxon>
        <taxon>Insecta</taxon>
        <taxon>Pterygota</taxon>
        <taxon>Neoptera</taxon>
        <taxon>Endopterygota</taxon>
        <taxon>Hymenoptera</taxon>
        <taxon>Apocrita</taxon>
        <taxon>Ichneumonoidea</taxon>
        <taxon>Braconidae</taxon>
        <taxon>Microgastrinae</taxon>
        <taxon>Cotesia</taxon>
    </lineage>
</organism>
<dbReference type="GO" id="GO:0004614">
    <property type="term" value="F:phosphoglucomutase activity"/>
    <property type="evidence" value="ECO:0007669"/>
    <property type="project" value="InterPro"/>
</dbReference>
<evidence type="ECO:0000259" key="7">
    <source>
        <dbReference type="Pfam" id="PF02879"/>
    </source>
</evidence>
<dbReference type="Proteomes" id="UP000826195">
    <property type="component" value="Unassembled WGS sequence"/>
</dbReference>
<dbReference type="SUPFAM" id="SSF53738">
    <property type="entry name" value="Phosphoglucomutase, first 3 domains"/>
    <property type="match status" value="2"/>
</dbReference>
<keyword evidence="4" id="KW-0479">Metal-binding</keyword>
<accession>A0AAV7HWQ3</accession>
<dbReference type="GO" id="GO:0005829">
    <property type="term" value="C:cytosol"/>
    <property type="evidence" value="ECO:0007669"/>
    <property type="project" value="TreeGrafter"/>
</dbReference>
<dbReference type="GO" id="GO:0005975">
    <property type="term" value="P:carbohydrate metabolic process"/>
    <property type="evidence" value="ECO:0007669"/>
    <property type="project" value="InterPro"/>
</dbReference>
<name>A0AAV7HWQ3_COTGL</name>
<dbReference type="InterPro" id="IPR045244">
    <property type="entry name" value="PGM"/>
</dbReference>
<protein>
    <recommendedName>
        <fullName evidence="11">Phosphoglucomutase</fullName>
    </recommendedName>
</protein>
<evidence type="ECO:0000256" key="3">
    <source>
        <dbReference type="ARBA" id="ARBA00022553"/>
    </source>
</evidence>
<dbReference type="FunFam" id="3.40.120.10:FF:000004">
    <property type="entry name" value="Phosphoglucomutase 5"/>
    <property type="match status" value="1"/>
</dbReference>